<evidence type="ECO:0000313" key="3">
    <source>
        <dbReference type="Proteomes" id="UP000287651"/>
    </source>
</evidence>
<dbReference type="EMBL" id="AMZH03008763">
    <property type="protein sequence ID" value="RRT58276.1"/>
    <property type="molecule type" value="Genomic_DNA"/>
</dbReference>
<organism evidence="2 3">
    <name type="scientific">Ensete ventricosum</name>
    <name type="common">Abyssinian banana</name>
    <name type="synonym">Musa ensete</name>
    <dbReference type="NCBI Taxonomy" id="4639"/>
    <lineage>
        <taxon>Eukaryota</taxon>
        <taxon>Viridiplantae</taxon>
        <taxon>Streptophyta</taxon>
        <taxon>Embryophyta</taxon>
        <taxon>Tracheophyta</taxon>
        <taxon>Spermatophyta</taxon>
        <taxon>Magnoliopsida</taxon>
        <taxon>Liliopsida</taxon>
        <taxon>Zingiberales</taxon>
        <taxon>Musaceae</taxon>
        <taxon>Ensete</taxon>
    </lineage>
</organism>
<dbReference type="Proteomes" id="UP000287651">
    <property type="component" value="Unassembled WGS sequence"/>
</dbReference>
<proteinExistence type="predicted"/>
<evidence type="ECO:0000313" key="2">
    <source>
        <dbReference type="EMBL" id="RRT58276.1"/>
    </source>
</evidence>
<name>A0A426Z2S9_ENSVE</name>
<evidence type="ECO:0000256" key="1">
    <source>
        <dbReference type="SAM" id="MobiDB-lite"/>
    </source>
</evidence>
<feature type="region of interest" description="Disordered" evidence="1">
    <location>
        <begin position="1"/>
        <end position="27"/>
    </location>
</feature>
<accession>A0A426Z2S9</accession>
<protein>
    <submittedName>
        <fullName evidence="2">Uncharacterized protein</fullName>
    </submittedName>
</protein>
<gene>
    <name evidence="2" type="ORF">B296_00015903</name>
</gene>
<sequence>MGASSSADHGGVSEQQQRQEEEENLAAATGFLPSLRNAFSNLSPPSSSSVPLASLQEALSLDVQVLASESTPVPEHFPSLLNNLGATLVSLFFPVADDRADGRIDWIGFLSGYNRCCGRMPVSRSINVLYRLYAALSREAGAPCGLELDPDSDDDDKVSGSLVPGEVLMLFWICWVMGHSSRIAKMSRNAEDPLVLPDMSHLLVSALVSCGVIAEDDERIWRSDVLAVDKGVSVQKFQTWVLTTAPGLANCLQKYVHERIQACSSSKVREIILNHSMNSGTRTGVLGFVYSFELRRQRIKNPWNDMIPLLFLQEFMSLTSVQGKLRTSAPCFIFYVDSLHVAWVLHQVPLKLLRSSICIKLMVLVPTIPQASHPLSPIFTLTLSVPSYDVAIAAPPRDLEMHPPIYYLIRDYATTPLCSLGPLLRMYHFYAEEKVLMLHGVELRSPWDDYEHSIIHIQALAWQESEGSSSSAPDDNSSGNVHDVCLLTRGRAWAVSLALRDRLSEEFLAASFQGISSGDFLYRLVIVVIAVFEAPVVEVEVDLKTFASWEDSPEKMMMDMVSDPNKVRREDR</sequence>
<comment type="caution">
    <text evidence="2">The sequence shown here is derived from an EMBL/GenBank/DDBJ whole genome shotgun (WGS) entry which is preliminary data.</text>
</comment>
<reference evidence="2 3" key="1">
    <citation type="journal article" date="2014" name="Agronomy (Basel)">
        <title>A Draft Genome Sequence for Ensete ventricosum, the Drought-Tolerant Tree Against Hunger.</title>
        <authorList>
            <person name="Harrison J."/>
            <person name="Moore K.A."/>
            <person name="Paszkiewicz K."/>
            <person name="Jones T."/>
            <person name="Grant M."/>
            <person name="Ambacheew D."/>
            <person name="Muzemil S."/>
            <person name="Studholme D.J."/>
        </authorList>
    </citation>
    <scope>NUCLEOTIDE SEQUENCE [LARGE SCALE GENOMIC DNA]</scope>
</reference>
<dbReference type="AlphaFoldDB" id="A0A426Z2S9"/>